<evidence type="ECO:0000256" key="2">
    <source>
        <dbReference type="ARBA" id="ARBA00009009"/>
    </source>
</evidence>
<dbReference type="Pfam" id="PF13354">
    <property type="entry name" value="Beta-lactamase2"/>
    <property type="match status" value="1"/>
</dbReference>
<accession>A0A839HJW0</accession>
<dbReference type="Gene3D" id="3.40.710.10">
    <property type="entry name" value="DD-peptidase/beta-lactamase superfamily"/>
    <property type="match status" value="1"/>
</dbReference>
<dbReference type="PANTHER" id="PTHR35333:SF3">
    <property type="entry name" value="BETA-LACTAMASE-TYPE TRANSPEPTIDASE FOLD CONTAINING PROTEIN"/>
    <property type="match status" value="1"/>
</dbReference>
<gene>
    <name evidence="5" type="ORF">HUK38_08210</name>
</gene>
<proteinExistence type="inferred from homology"/>
<dbReference type="GO" id="GO:0030655">
    <property type="term" value="P:beta-lactam antibiotic catabolic process"/>
    <property type="evidence" value="ECO:0007669"/>
    <property type="project" value="InterPro"/>
</dbReference>
<dbReference type="GO" id="GO:0046677">
    <property type="term" value="P:response to antibiotic"/>
    <property type="evidence" value="ECO:0007669"/>
    <property type="project" value="InterPro"/>
</dbReference>
<dbReference type="RefSeq" id="WP_182583841.1">
    <property type="nucleotide sequence ID" value="NZ_JABVCQ010000015.1"/>
</dbReference>
<dbReference type="EMBL" id="JABVCQ010000015">
    <property type="protein sequence ID" value="MBB1126212.1"/>
    <property type="molecule type" value="Genomic_DNA"/>
</dbReference>
<dbReference type="AlphaFoldDB" id="A0A839HJW0"/>
<organism evidence="5 6">
    <name type="scientific">Thiospirillum jenense</name>
    <dbReference type="NCBI Taxonomy" id="1653858"/>
    <lineage>
        <taxon>Bacteria</taxon>
        <taxon>Pseudomonadati</taxon>
        <taxon>Pseudomonadota</taxon>
        <taxon>Gammaproteobacteria</taxon>
        <taxon>Chromatiales</taxon>
        <taxon>Chromatiaceae</taxon>
        <taxon>Thiospirillum</taxon>
    </lineage>
</organism>
<comment type="catalytic activity">
    <reaction evidence="1">
        <text>a beta-lactam + H2O = a substituted beta-amino acid</text>
        <dbReference type="Rhea" id="RHEA:20401"/>
        <dbReference type="ChEBI" id="CHEBI:15377"/>
        <dbReference type="ChEBI" id="CHEBI:35627"/>
        <dbReference type="ChEBI" id="CHEBI:140347"/>
        <dbReference type="EC" id="3.5.2.6"/>
    </reaction>
</comment>
<feature type="domain" description="Beta-lactamase class A catalytic" evidence="4">
    <location>
        <begin position="132"/>
        <end position="276"/>
    </location>
</feature>
<comment type="similarity">
    <text evidence="2">Belongs to the class-A beta-lactamase family.</text>
</comment>
<keyword evidence="6" id="KW-1185">Reference proteome</keyword>
<sequence>MSHQFTSPTINADIANEHMNNIKHERRHFLIQLAALSTGCLLNTTSLLTEAAPQSPLQRQVAALLYRFRQQGLINSAEGTSWSVYDFTSQRKLVAINEDAPRQAASMIKPLVALAFFYTARRRGSGLRYTPEIRATMERMIRNSDNNATNKIMHLVSEHNGNRGPSAVEMVLKRDAPGIFAQTDIVEYIPPNGRTYKNRASAHDYSRFLYALWLDRLPQAAELRNLMALPNRDRITTGVSAIPAHVRVYDKTGSTAQLCGDMGIVSTQMRSGRPHVYTFVGIIERDQSGDYGSWIKSRGDAMRGVSKLVYRYMEERYQLV</sequence>
<evidence type="ECO:0000256" key="3">
    <source>
        <dbReference type="ARBA" id="ARBA00012865"/>
    </source>
</evidence>
<protein>
    <recommendedName>
        <fullName evidence="3">beta-lactamase</fullName>
        <ecNumber evidence="3">3.5.2.6</ecNumber>
    </recommendedName>
</protein>
<name>A0A839HJW0_9GAMM</name>
<keyword evidence="5" id="KW-0378">Hydrolase</keyword>
<evidence type="ECO:0000259" key="4">
    <source>
        <dbReference type="Pfam" id="PF13354"/>
    </source>
</evidence>
<dbReference type="EC" id="3.5.2.6" evidence="3"/>
<evidence type="ECO:0000313" key="6">
    <source>
        <dbReference type="Proteomes" id="UP000548632"/>
    </source>
</evidence>
<evidence type="ECO:0000256" key="1">
    <source>
        <dbReference type="ARBA" id="ARBA00001526"/>
    </source>
</evidence>
<dbReference type="InterPro" id="IPR000871">
    <property type="entry name" value="Beta-lactam_class-A"/>
</dbReference>
<dbReference type="GO" id="GO:0008800">
    <property type="term" value="F:beta-lactamase activity"/>
    <property type="evidence" value="ECO:0007669"/>
    <property type="project" value="UniProtKB-EC"/>
</dbReference>
<comment type="caution">
    <text evidence="5">The sequence shown here is derived from an EMBL/GenBank/DDBJ whole genome shotgun (WGS) entry which is preliminary data.</text>
</comment>
<reference evidence="5 6" key="1">
    <citation type="journal article" date="2020" name="Arch. Microbiol.">
        <title>The genome sequence of the giant phototrophic gammaproteobacterium Thiospirillum jenense gives insight into its physiological properties and phylogenetic relationships.</title>
        <authorList>
            <person name="Imhoff J.F."/>
            <person name="Meyer T.E."/>
            <person name="Kyndt J.A."/>
        </authorList>
    </citation>
    <scope>NUCLEOTIDE SEQUENCE [LARGE SCALE GENOMIC DNA]</scope>
    <source>
        <strain evidence="5 6">DSM 216</strain>
    </source>
</reference>
<dbReference type="PANTHER" id="PTHR35333">
    <property type="entry name" value="BETA-LACTAMASE"/>
    <property type="match status" value="1"/>
</dbReference>
<dbReference type="Proteomes" id="UP000548632">
    <property type="component" value="Unassembled WGS sequence"/>
</dbReference>
<evidence type="ECO:0000313" key="5">
    <source>
        <dbReference type="EMBL" id="MBB1126212.1"/>
    </source>
</evidence>
<dbReference type="InterPro" id="IPR012338">
    <property type="entry name" value="Beta-lactam/transpept-like"/>
</dbReference>
<dbReference type="SUPFAM" id="SSF56601">
    <property type="entry name" value="beta-lactamase/transpeptidase-like"/>
    <property type="match status" value="1"/>
</dbReference>
<dbReference type="InterPro" id="IPR045155">
    <property type="entry name" value="Beta-lactam_cat"/>
</dbReference>